<name>A0A545SNB9_9RHOB</name>
<evidence type="ECO:0000313" key="3">
    <source>
        <dbReference type="EMBL" id="TQV66465.1"/>
    </source>
</evidence>
<protein>
    <submittedName>
        <fullName evidence="3">EamA family transporter</fullName>
    </submittedName>
</protein>
<feature type="transmembrane region" description="Helical" evidence="1">
    <location>
        <begin position="161"/>
        <end position="180"/>
    </location>
</feature>
<feature type="transmembrane region" description="Helical" evidence="1">
    <location>
        <begin position="192"/>
        <end position="214"/>
    </location>
</feature>
<proteinExistence type="predicted"/>
<dbReference type="RefSeq" id="WP_142854495.1">
    <property type="nucleotide sequence ID" value="NZ_FXWW01000011.1"/>
</dbReference>
<keyword evidence="1" id="KW-1133">Transmembrane helix</keyword>
<keyword evidence="1" id="KW-0812">Transmembrane</keyword>
<dbReference type="PANTHER" id="PTHR22911">
    <property type="entry name" value="ACYL-MALONYL CONDENSING ENZYME-RELATED"/>
    <property type="match status" value="1"/>
</dbReference>
<dbReference type="AlphaFoldDB" id="A0A545SNB9"/>
<comment type="caution">
    <text evidence="3">The sequence shown here is derived from an EMBL/GenBank/DDBJ whole genome shotgun (WGS) entry which is preliminary data.</text>
</comment>
<feature type="transmembrane region" description="Helical" evidence="1">
    <location>
        <begin position="84"/>
        <end position="104"/>
    </location>
</feature>
<dbReference type="Proteomes" id="UP000315816">
    <property type="component" value="Unassembled WGS sequence"/>
</dbReference>
<reference evidence="3 4" key="1">
    <citation type="submission" date="2019-06" db="EMBL/GenBank/DDBJ databases">
        <title>A novel species of marine bacteria.</title>
        <authorList>
            <person name="Wang Y."/>
        </authorList>
    </citation>
    <scope>NUCLEOTIDE SEQUENCE [LARGE SCALE GENOMIC DNA]</scope>
    <source>
        <strain evidence="3 4">MA1-10</strain>
    </source>
</reference>
<gene>
    <name evidence="3" type="ORF">FIL88_14015</name>
</gene>
<dbReference type="EMBL" id="VICH01000010">
    <property type="protein sequence ID" value="TQV66465.1"/>
    <property type="molecule type" value="Genomic_DNA"/>
</dbReference>
<dbReference type="InterPro" id="IPR037185">
    <property type="entry name" value="EmrE-like"/>
</dbReference>
<feature type="domain" description="EamA" evidence="2">
    <location>
        <begin position="14"/>
        <end position="151"/>
    </location>
</feature>
<feature type="transmembrane region" description="Helical" evidence="1">
    <location>
        <begin position="52"/>
        <end position="72"/>
    </location>
</feature>
<dbReference type="OrthoDB" id="9812899at2"/>
<keyword evidence="1" id="KW-0472">Membrane</keyword>
<dbReference type="Pfam" id="PF00892">
    <property type="entry name" value="EamA"/>
    <property type="match status" value="1"/>
</dbReference>
<dbReference type="SUPFAM" id="SSF103481">
    <property type="entry name" value="Multidrug resistance efflux transporter EmrE"/>
    <property type="match status" value="1"/>
</dbReference>
<keyword evidence="4" id="KW-1185">Reference proteome</keyword>
<evidence type="ECO:0000313" key="4">
    <source>
        <dbReference type="Proteomes" id="UP000315816"/>
    </source>
</evidence>
<feature type="transmembrane region" description="Helical" evidence="1">
    <location>
        <begin position="138"/>
        <end position="155"/>
    </location>
</feature>
<feature type="transmembrane region" description="Helical" evidence="1">
    <location>
        <begin position="110"/>
        <end position="129"/>
    </location>
</feature>
<dbReference type="InterPro" id="IPR000620">
    <property type="entry name" value="EamA_dom"/>
</dbReference>
<feature type="transmembrane region" description="Helical" evidence="1">
    <location>
        <begin position="12"/>
        <end position="32"/>
    </location>
</feature>
<organism evidence="3 4">
    <name type="scientific">Aliiroseovarius halocynthiae</name>
    <dbReference type="NCBI Taxonomy" id="985055"/>
    <lineage>
        <taxon>Bacteria</taxon>
        <taxon>Pseudomonadati</taxon>
        <taxon>Pseudomonadota</taxon>
        <taxon>Alphaproteobacteria</taxon>
        <taxon>Rhodobacterales</taxon>
        <taxon>Paracoccaceae</taxon>
        <taxon>Aliiroseovarius</taxon>
    </lineage>
</organism>
<evidence type="ECO:0000259" key="2">
    <source>
        <dbReference type="Pfam" id="PF00892"/>
    </source>
</evidence>
<sequence>MKVTQTRHRSAHRAIPAMIGAAALIAMTSVTGKSLGVGIGGASALHPLQVSAGRFVFAVLALAACVAVVPRARPDFKGANWRLHFLRSACGWSGVTATFAAVAQMPVAEATAISFLSPIVALALAALLLNEHVGLRKIFASCFALIVPALILRTGTEAFQIAGLFALLAAALMGLEAIFTKSLTGSEPPMRILIVNNLLGSLIAVTAAAFVWVAPTTFNGGC</sequence>
<dbReference type="GO" id="GO:0016020">
    <property type="term" value="C:membrane"/>
    <property type="evidence" value="ECO:0007669"/>
    <property type="project" value="InterPro"/>
</dbReference>
<dbReference type="PANTHER" id="PTHR22911:SF103">
    <property type="entry name" value="BLR2811 PROTEIN"/>
    <property type="match status" value="1"/>
</dbReference>
<accession>A0A545SNB9</accession>
<evidence type="ECO:0000256" key="1">
    <source>
        <dbReference type="SAM" id="Phobius"/>
    </source>
</evidence>